<feature type="compositionally biased region" description="Polar residues" evidence="1">
    <location>
        <begin position="77"/>
        <end position="86"/>
    </location>
</feature>
<organism evidence="2 3">
    <name type="scientific">Marchantia polymorpha subsp. ruderalis</name>
    <dbReference type="NCBI Taxonomy" id="1480154"/>
    <lineage>
        <taxon>Eukaryota</taxon>
        <taxon>Viridiplantae</taxon>
        <taxon>Streptophyta</taxon>
        <taxon>Embryophyta</taxon>
        <taxon>Marchantiophyta</taxon>
        <taxon>Marchantiopsida</taxon>
        <taxon>Marchantiidae</taxon>
        <taxon>Marchantiales</taxon>
        <taxon>Marchantiaceae</taxon>
        <taxon>Marchantia</taxon>
    </lineage>
</organism>
<evidence type="ECO:0000256" key="1">
    <source>
        <dbReference type="SAM" id="MobiDB-lite"/>
    </source>
</evidence>
<dbReference type="AlphaFoldDB" id="A0A176WND7"/>
<evidence type="ECO:0000313" key="3">
    <source>
        <dbReference type="Proteomes" id="UP000077202"/>
    </source>
</evidence>
<name>A0A176WND7_MARPO</name>
<dbReference type="Proteomes" id="UP000077202">
    <property type="component" value="Unassembled WGS sequence"/>
</dbReference>
<comment type="caution">
    <text evidence="2">The sequence shown here is derived from an EMBL/GenBank/DDBJ whole genome shotgun (WGS) entry which is preliminary data.</text>
</comment>
<feature type="compositionally biased region" description="Polar residues" evidence="1">
    <location>
        <begin position="55"/>
        <end position="65"/>
    </location>
</feature>
<keyword evidence="3" id="KW-1185">Reference proteome</keyword>
<sequence>MHASQPASLSSLAHLIDGCLLPLLRRRVSAKGRPVRINGDDDDDDDLEVNQTIVITPQKEQSESAAHNKPPPPTRINFRQETPSNVDSETTARLTLAKFFAILRDAYVCTMMSFATKGGLGAVTMGGNINLPSSVPARPAVKPAIMSS</sequence>
<reference evidence="2" key="1">
    <citation type="submission" date="2016-03" db="EMBL/GenBank/DDBJ databases">
        <title>Mechanisms controlling the formation of the plant cell surface in tip-growing cells are functionally conserved among land plants.</title>
        <authorList>
            <person name="Honkanen S."/>
            <person name="Jones V.A."/>
            <person name="Morieri G."/>
            <person name="Champion C."/>
            <person name="Hetherington A.J."/>
            <person name="Kelly S."/>
            <person name="Saint-Marcoux D."/>
            <person name="Proust H."/>
            <person name="Prescott H."/>
            <person name="Dolan L."/>
        </authorList>
    </citation>
    <scope>NUCLEOTIDE SEQUENCE [LARGE SCALE GENOMIC DNA]</scope>
    <source>
        <tissue evidence="2">Whole gametophyte</tissue>
    </source>
</reference>
<dbReference type="EMBL" id="LVLJ01000359">
    <property type="protein sequence ID" value="OAE34668.1"/>
    <property type="molecule type" value="Genomic_DNA"/>
</dbReference>
<protein>
    <submittedName>
        <fullName evidence="2">Uncharacterized protein</fullName>
    </submittedName>
</protein>
<evidence type="ECO:0000313" key="2">
    <source>
        <dbReference type="EMBL" id="OAE34668.1"/>
    </source>
</evidence>
<gene>
    <name evidence="2" type="ORF">AXG93_3791s1060</name>
</gene>
<accession>A0A176WND7</accession>
<proteinExistence type="predicted"/>
<feature type="region of interest" description="Disordered" evidence="1">
    <location>
        <begin position="55"/>
        <end position="86"/>
    </location>
</feature>